<keyword evidence="2" id="KW-0472">Membrane</keyword>
<dbReference type="CDD" id="cd05121">
    <property type="entry name" value="ABC1_ADCK3-like"/>
    <property type="match status" value="1"/>
</dbReference>
<accession>A0A4P8L5U9</accession>
<keyword evidence="2" id="KW-0812">Transmembrane</keyword>
<dbReference type="EMBL" id="CP040098">
    <property type="protein sequence ID" value="QCQ22465.1"/>
    <property type="molecule type" value="Genomic_DNA"/>
</dbReference>
<dbReference type="RefSeq" id="WP_137424648.1">
    <property type="nucleotide sequence ID" value="NZ_CP040098.1"/>
</dbReference>
<feature type="transmembrane region" description="Helical" evidence="2">
    <location>
        <begin position="494"/>
        <end position="512"/>
    </location>
</feature>
<reference evidence="4 5" key="1">
    <citation type="submission" date="2019-05" db="EMBL/GenBank/DDBJ databases">
        <title>The Complete Genome Sequence of the n-alkane-degrading Desulfoglaeba alkanexedens ALDC reveals multiple alkylsuccinate synthase gene clusters.</title>
        <authorList>
            <person name="Callaghan A.V."/>
            <person name="Davidova I.A."/>
            <person name="Duncan K.E."/>
            <person name="Morris B."/>
            <person name="McInerney M.J."/>
        </authorList>
    </citation>
    <scope>NUCLEOTIDE SEQUENCE [LARGE SCALE GENOMIC DNA]</scope>
    <source>
        <strain evidence="4 5">ALDC</strain>
    </source>
</reference>
<gene>
    <name evidence="4" type="ORF">FDQ92_10005</name>
</gene>
<keyword evidence="2" id="KW-1133">Transmembrane helix</keyword>
<dbReference type="AlphaFoldDB" id="A0A4P8L5U9"/>
<evidence type="ECO:0000313" key="4">
    <source>
        <dbReference type="EMBL" id="QCQ22465.1"/>
    </source>
</evidence>
<dbReference type="Pfam" id="PF03109">
    <property type="entry name" value="ABC1"/>
    <property type="match status" value="1"/>
</dbReference>
<dbReference type="SUPFAM" id="SSF56112">
    <property type="entry name" value="Protein kinase-like (PK-like)"/>
    <property type="match status" value="1"/>
</dbReference>
<dbReference type="Proteomes" id="UP000298602">
    <property type="component" value="Chromosome"/>
</dbReference>
<feature type="transmembrane region" description="Helical" evidence="2">
    <location>
        <begin position="518"/>
        <end position="542"/>
    </location>
</feature>
<evidence type="ECO:0000256" key="1">
    <source>
        <dbReference type="ARBA" id="ARBA00009670"/>
    </source>
</evidence>
<evidence type="ECO:0000259" key="3">
    <source>
        <dbReference type="Pfam" id="PF03109"/>
    </source>
</evidence>
<dbReference type="PANTHER" id="PTHR10566:SF113">
    <property type="entry name" value="PROTEIN ACTIVITY OF BC1 COMPLEX KINASE 7, CHLOROPLASTIC"/>
    <property type="match status" value="1"/>
</dbReference>
<dbReference type="InterPro" id="IPR004147">
    <property type="entry name" value="ABC1_dom"/>
</dbReference>
<dbReference type="InterPro" id="IPR011009">
    <property type="entry name" value="Kinase-like_dom_sf"/>
</dbReference>
<name>A0A4P8L5U9_9BACT</name>
<protein>
    <submittedName>
        <fullName evidence="4">ABC transporter</fullName>
    </submittedName>
</protein>
<comment type="similarity">
    <text evidence="1">Belongs to the protein kinase superfamily. ADCK protein kinase family.</text>
</comment>
<dbReference type="InterPro" id="IPR050154">
    <property type="entry name" value="UbiB_kinase"/>
</dbReference>
<evidence type="ECO:0000313" key="5">
    <source>
        <dbReference type="Proteomes" id="UP000298602"/>
    </source>
</evidence>
<proteinExistence type="inferred from homology"/>
<organism evidence="4 5">
    <name type="scientific">Desulfoglaeba alkanexedens ALDC</name>
    <dbReference type="NCBI Taxonomy" id="980445"/>
    <lineage>
        <taxon>Bacteria</taxon>
        <taxon>Pseudomonadati</taxon>
        <taxon>Thermodesulfobacteriota</taxon>
        <taxon>Syntrophobacteria</taxon>
        <taxon>Syntrophobacterales</taxon>
        <taxon>Syntrophobacteraceae</taxon>
        <taxon>Desulfoglaeba</taxon>
    </lineage>
</organism>
<evidence type="ECO:0000256" key="2">
    <source>
        <dbReference type="SAM" id="Phobius"/>
    </source>
</evidence>
<dbReference type="OrthoDB" id="9795390at2"/>
<sequence>MEVKAFMHVGRFKDIVLILIKYGFDDVVDRLDFPAKSLLERIHPIDTQMSTWERIRRALEDLGPTFVKFGQMLSLRPDLLPYALIIELRRLQDNVAPVPFDAIRQLVADNLKKPLEDVFIHFDQVPMAAASMAQVHRGVLRDTRQVVAVKVQRPHIRQIIAKDLYILEAIARELHERSEDLRIYTLPKLVRELKRTMFRELDFTLEARNIKIVAANFRDDPEVRMPAVFEAYCTRQMLTMELIRGTRLQDLVAAGTVDGKELARRGLRVIVKQILLDGFFHADPHPGNILVQENGVLCFLDWGMVGRLTRETRFQLIDLIDAIVEKDSERVMEMLIQLSQGTTEPNEAYLQREILDILDAYHSVSLKHLDLGQLLLELTGLLREHRLQLPTDLAVMIRALVTAEGTARQIYPDLNVVEEAEGYVKALATERWKPAEIMRNLRRTLRHMGVLYRQLPMRVSQIVEKVERGELSVHFQHENLGDFRRSIENSSNRLTLGIIIAAMIIGSSMVITTGVEPFLFGFPAFGILGYMISGVLGLWLVFNIIRSRKY</sequence>
<reference evidence="4 5" key="2">
    <citation type="submission" date="2019-05" db="EMBL/GenBank/DDBJ databases">
        <authorList>
            <person name="Suflita J.M."/>
            <person name="Marks C.R."/>
        </authorList>
    </citation>
    <scope>NUCLEOTIDE SEQUENCE [LARGE SCALE GENOMIC DNA]</scope>
    <source>
        <strain evidence="4 5">ALDC</strain>
    </source>
</reference>
<feature type="domain" description="ABC1 atypical kinase-like" evidence="3">
    <location>
        <begin position="90"/>
        <end position="334"/>
    </location>
</feature>
<dbReference type="PANTHER" id="PTHR10566">
    <property type="entry name" value="CHAPERONE-ACTIVITY OF BC1 COMPLEX CABC1 -RELATED"/>
    <property type="match status" value="1"/>
</dbReference>
<keyword evidence="5" id="KW-1185">Reference proteome</keyword>
<dbReference type="Gene3D" id="1.10.510.10">
    <property type="entry name" value="Transferase(Phosphotransferase) domain 1"/>
    <property type="match status" value="1"/>
</dbReference>
<dbReference type="KEGG" id="dax:FDQ92_10005"/>